<name>A0A9D2IKY8_9BACT</name>
<feature type="chain" id="PRO_5038439755" description="WG repeat-containing protein" evidence="1">
    <location>
        <begin position="22"/>
        <end position="227"/>
    </location>
</feature>
<evidence type="ECO:0008006" key="4">
    <source>
        <dbReference type="Google" id="ProtNLM"/>
    </source>
</evidence>
<reference evidence="2" key="2">
    <citation type="submission" date="2021-04" db="EMBL/GenBank/DDBJ databases">
        <authorList>
            <person name="Gilroy R."/>
        </authorList>
    </citation>
    <scope>NUCLEOTIDE SEQUENCE</scope>
    <source>
        <strain evidence="2">ChiHjej11B10-19426</strain>
    </source>
</reference>
<comment type="caution">
    <text evidence="2">The sequence shown here is derived from an EMBL/GenBank/DDBJ whole genome shotgun (WGS) entry which is preliminary data.</text>
</comment>
<dbReference type="AlphaFoldDB" id="A0A9D2IKY8"/>
<reference evidence="2" key="1">
    <citation type="journal article" date="2021" name="PeerJ">
        <title>Extensive microbial diversity within the chicken gut microbiome revealed by metagenomics and culture.</title>
        <authorList>
            <person name="Gilroy R."/>
            <person name="Ravi A."/>
            <person name="Getino M."/>
            <person name="Pursley I."/>
            <person name="Horton D.L."/>
            <person name="Alikhan N.F."/>
            <person name="Baker D."/>
            <person name="Gharbi K."/>
            <person name="Hall N."/>
            <person name="Watson M."/>
            <person name="Adriaenssens E.M."/>
            <person name="Foster-Nyarko E."/>
            <person name="Jarju S."/>
            <person name="Secka A."/>
            <person name="Antonio M."/>
            <person name="Oren A."/>
            <person name="Chaudhuri R.R."/>
            <person name="La Ragione R."/>
            <person name="Hildebrand F."/>
            <person name="Pallen M.J."/>
        </authorList>
    </citation>
    <scope>NUCLEOTIDE SEQUENCE</scope>
    <source>
        <strain evidence="2">ChiHjej11B10-19426</strain>
    </source>
</reference>
<organism evidence="2 3">
    <name type="scientific">Candidatus Tidjanibacter faecipullorum</name>
    <dbReference type="NCBI Taxonomy" id="2838766"/>
    <lineage>
        <taxon>Bacteria</taxon>
        <taxon>Pseudomonadati</taxon>
        <taxon>Bacteroidota</taxon>
        <taxon>Bacteroidia</taxon>
        <taxon>Bacteroidales</taxon>
        <taxon>Rikenellaceae</taxon>
        <taxon>Tidjanibacter</taxon>
    </lineage>
</organism>
<protein>
    <recommendedName>
        <fullName evidence="4">WG repeat-containing protein</fullName>
    </recommendedName>
</protein>
<dbReference type="EMBL" id="DXCC01000005">
    <property type="protein sequence ID" value="HIZ14701.1"/>
    <property type="molecule type" value="Genomic_DNA"/>
</dbReference>
<dbReference type="SUPFAM" id="SSF50960">
    <property type="entry name" value="TolB, C-terminal domain"/>
    <property type="match status" value="1"/>
</dbReference>
<evidence type="ECO:0000256" key="1">
    <source>
        <dbReference type="SAM" id="SignalP"/>
    </source>
</evidence>
<accession>A0A9D2IKY8</accession>
<evidence type="ECO:0000313" key="3">
    <source>
        <dbReference type="Proteomes" id="UP000824014"/>
    </source>
</evidence>
<feature type="signal peptide" evidence="1">
    <location>
        <begin position="1"/>
        <end position="21"/>
    </location>
</feature>
<proteinExistence type="predicted"/>
<gene>
    <name evidence="2" type="ORF">H9816_02130</name>
</gene>
<sequence>MKWKFYVLVMAAVLAGASASAQGSRSIIKQQIGEWGSCRSAALTLTGGDLVLNGFNDYACPDVPENLAVTLSQLRARGDYLDDVQLTEEGRWLILYGDNGVLWNDIPQELEQTLREYNEAQEIITSVAFNDAGDWIVVSKSRYAASSPSLTRWIAEGIDEYGALWTAHMTEDGTVLCFENGYLWRGNVPGIVQQKLRETTLDAYRVKFLSDGTYFIADQEGQCEYYL</sequence>
<dbReference type="Proteomes" id="UP000824014">
    <property type="component" value="Unassembled WGS sequence"/>
</dbReference>
<evidence type="ECO:0000313" key="2">
    <source>
        <dbReference type="EMBL" id="HIZ14701.1"/>
    </source>
</evidence>
<keyword evidence="1" id="KW-0732">Signal</keyword>